<feature type="compositionally biased region" description="Basic residues" evidence="1">
    <location>
        <begin position="63"/>
        <end position="74"/>
    </location>
</feature>
<name>A0A6M6JJ14_9PSEU</name>
<accession>A0A6M6JJ14</accession>
<sequence>MTDTETARLRAELAEVRADAEVRLLILAMTPYLPSNGHRLPPLFERRRVSIPAPRVTPEGARHARPARAARRAR</sequence>
<organism evidence="2 3">
    <name type="scientific">Pseudonocardia broussonetiae</name>
    <dbReference type="NCBI Taxonomy" id="2736640"/>
    <lineage>
        <taxon>Bacteria</taxon>
        <taxon>Bacillati</taxon>
        <taxon>Actinomycetota</taxon>
        <taxon>Actinomycetes</taxon>
        <taxon>Pseudonocardiales</taxon>
        <taxon>Pseudonocardiaceae</taxon>
        <taxon>Pseudonocardia</taxon>
    </lineage>
</organism>
<dbReference type="RefSeq" id="WP_172158195.1">
    <property type="nucleotide sequence ID" value="NZ_CP053564.1"/>
</dbReference>
<evidence type="ECO:0000313" key="3">
    <source>
        <dbReference type="Proteomes" id="UP000505377"/>
    </source>
</evidence>
<evidence type="ECO:0000313" key="2">
    <source>
        <dbReference type="EMBL" id="QJY46642.1"/>
    </source>
</evidence>
<dbReference type="Proteomes" id="UP000505377">
    <property type="component" value="Chromosome"/>
</dbReference>
<protein>
    <submittedName>
        <fullName evidence="2">Uncharacterized protein</fullName>
    </submittedName>
</protein>
<evidence type="ECO:0000256" key="1">
    <source>
        <dbReference type="SAM" id="MobiDB-lite"/>
    </source>
</evidence>
<dbReference type="KEGG" id="pbro:HOP40_13130"/>
<proteinExistence type="predicted"/>
<keyword evidence="3" id="KW-1185">Reference proteome</keyword>
<dbReference type="EMBL" id="CP053564">
    <property type="protein sequence ID" value="QJY46642.1"/>
    <property type="molecule type" value="Genomic_DNA"/>
</dbReference>
<reference evidence="2 3" key="1">
    <citation type="submission" date="2020-05" db="EMBL/GenBank/DDBJ databases">
        <authorList>
            <person name="Mo P."/>
        </authorList>
    </citation>
    <scope>NUCLEOTIDE SEQUENCE [LARGE SCALE GENOMIC DNA]</scope>
    <source>
        <strain evidence="2 3">Gen01</strain>
    </source>
</reference>
<gene>
    <name evidence="2" type="ORF">HOP40_13130</name>
</gene>
<feature type="region of interest" description="Disordered" evidence="1">
    <location>
        <begin position="51"/>
        <end position="74"/>
    </location>
</feature>
<dbReference type="AlphaFoldDB" id="A0A6M6JJ14"/>